<evidence type="ECO:0000256" key="7">
    <source>
        <dbReference type="ARBA" id="ARBA00023125"/>
    </source>
</evidence>
<evidence type="ECO:0000313" key="15">
    <source>
        <dbReference type="Proteomes" id="UP000081671"/>
    </source>
</evidence>
<feature type="region of interest" description="Disordered" evidence="12">
    <location>
        <begin position="1"/>
        <end position="67"/>
    </location>
</feature>
<feature type="domain" description="C2H2-type" evidence="13">
    <location>
        <begin position="420"/>
        <end position="447"/>
    </location>
</feature>
<dbReference type="GeneID" id="105999482"/>
<feature type="domain" description="C2H2-type" evidence="13">
    <location>
        <begin position="364"/>
        <end position="391"/>
    </location>
</feature>
<dbReference type="Proteomes" id="UP000081671">
    <property type="component" value="Unplaced"/>
</dbReference>
<dbReference type="GO" id="GO:0000978">
    <property type="term" value="F:RNA polymerase II cis-regulatory region sequence-specific DNA binding"/>
    <property type="evidence" value="ECO:0007669"/>
    <property type="project" value="TreeGrafter"/>
</dbReference>
<keyword evidence="6" id="KW-0805">Transcription regulation</keyword>
<evidence type="ECO:0000256" key="5">
    <source>
        <dbReference type="ARBA" id="ARBA00022833"/>
    </source>
</evidence>
<evidence type="ECO:0000256" key="10">
    <source>
        <dbReference type="PROSITE-ProRule" id="PRU00042"/>
    </source>
</evidence>
<dbReference type="PROSITE" id="PS00028">
    <property type="entry name" value="ZINC_FINGER_C2H2_1"/>
    <property type="match status" value="5"/>
</dbReference>
<feature type="region of interest" description="Disordered" evidence="12">
    <location>
        <begin position="172"/>
        <end position="215"/>
    </location>
</feature>
<dbReference type="InterPro" id="IPR013087">
    <property type="entry name" value="Znf_C2H2_type"/>
</dbReference>
<dbReference type="OrthoDB" id="6077919at2759"/>
<dbReference type="SUPFAM" id="SSF47353">
    <property type="entry name" value="Retrovirus capsid dimerization domain-like"/>
    <property type="match status" value="1"/>
</dbReference>
<dbReference type="PROSITE" id="PS50157">
    <property type="entry name" value="ZINC_FINGER_C2H2_2"/>
    <property type="match status" value="5"/>
</dbReference>
<evidence type="ECO:0000256" key="4">
    <source>
        <dbReference type="ARBA" id="ARBA00022771"/>
    </source>
</evidence>
<dbReference type="AlphaFoldDB" id="A0A1S3GMC5"/>
<feature type="region of interest" description="Disordered" evidence="12">
    <location>
        <begin position="220"/>
        <end position="239"/>
    </location>
</feature>
<dbReference type="PANTHER" id="PTHR46105">
    <property type="entry name" value="AGAP004733-PA"/>
    <property type="match status" value="1"/>
</dbReference>
<evidence type="ECO:0000256" key="11">
    <source>
        <dbReference type="PROSITE-ProRule" id="PRU00187"/>
    </source>
</evidence>
<evidence type="ECO:0000256" key="6">
    <source>
        <dbReference type="ARBA" id="ARBA00023015"/>
    </source>
</evidence>
<evidence type="ECO:0000256" key="1">
    <source>
        <dbReference type="ARBA" id="ARBA00004123"/>
    </source>
</evidence>
<feature type="domain" description="SCAN box" evidence="14">
    <location>
        <begin position="72"/>
        <end position="134"/>
    </location>
</feature>
<keyword evidence="4 10" id="KW-0863">Zinc-finger</keyword>
<dbReference type="FunFam" id="3.30.160.60:FF:002343">
    <property type="entry name" value="Zinc finger protein 33A"/>
    <property type="match status" value="1"/>
</dbReference>
<keyword evidence="8" id="KW-0804">Transcription</keyword>
<dbReference type="GO" id="GO:0005634">
    <property type="term" value="C:nucleus"/>
    <property type="evidence" value="ECO:0007669"/>
    <property type="project" value="UniProtKB-SubCell"/>
</dbReference>
<reference evidence="16" key="1">
    <citation type="submission" date="2025-08" db="UniProtKB">
        <authorList>
            <consortium name="RefSeq"/>
        </authorList>
    </citation>
    <scope>IDENTIFICATION</scope>
    <source>
        <tissue evidence="16">Kidney</tissue>
    </source>
</reference>
<dbReference type="FunFam" id="3.30.160.60:FF:000110">
    <property type="entry name" value="Zinc finger protein-like"/>
    <property type="match status" value="1"/>
</dbReference>
<organism evidence="15 16">
    <name type="scientific">Dipodomys ordii</name>
    <name type="common">Ord's kangaroo rat</name>
    <dbReference type="NCBI Taxonomy" id="10020"/>
    <lineage>
        <taxon>Eukaryota</taxon>
        <taxon>Metazoa</taxon>
        <taxon>Chordata</taxon>
        <taxon>Craniata</taxon>
        <taxon>Vertebrata</taxon>
        <taxon>Euteleostomi</taxon>
        <taxon>Mammalia</taxon>
        <taxon>Eutheria</taxon>
        <taxon>Euarchontoglires</taxon>
        <taxon>Glires</taxon>
        <taxon>Rodentia</taxon>
        <taxon>Castorimorpha</taxon>
        <taxon>Heteromyidae</taxon>
        <taxon>Dipodomyinae</taxon>
        <taxon>Dipodomys</taxon>
    </lineage>
</organism>
<dbReference type="Pfam" id="PF00096">
    <property type="entry name" value="zf-C2H2"/>
    <property type="match status" value="4"/>
</dbReference>
<dbReference type="InterPro" id="IPR036236">
    <property type="entry name" value="Znf_C2H2_sf"/>
</dbReference>
<feature type="compositionally biased region" description="Low complexity" evidence="12">
    <location>
        <begin position="310"/>
        <end position="320"/>
    </location>
</feature>
<dbReference type="SUPFAM" id="SSF57667">
    <property type="entry name" value="beta-beta-alpha zinc fingers"/>
    <property type="match status" value="3"/>
</dbReference>
<dbReference type="InterPro" id="IPR003309">
    <property type="entry name" value="SCAN_dom"/>
</dbReference>
<proteinExistence type="predicted"/>
<dbReference type="GO" id="GO:0000981">
    <property type="term" value="F:DNA-binding transcription factor activity, RNA polymerase II-specific"/>
    <property type="evidence" value="ECO:0007669"/>
    <property type="project" value="TreeGrafter"/>
</dbReference>
<keyword evidence="5" id="KW-0862">Zinc</keyword>
<feature type="domain" description="C2H2-type" evidence="13">
    <location>
        <begin position="336"/>
        <end position="363"/>
    </location>
</feature>
<dbReference type="PANTHER" id="PTHR46105:SF28">
    <property type="entry name" value="ZINC FINGER PROTEIN 37-LIKE"/>
    <property type="match status" value="1"/>
</dbReference>
<evidence type="ECO:0000256" key="3">
    <source>
        <dbReference type="ARBA" id="ARBA00022737"/>
    </source>
</evidence>
<evidence type="ECO:0000256" key="12">
    <source>
        <dbReference type="SAM" id="MobiDB-lite"/>
    </source>
</evidence>
<keyword evidence="15" id="KW-1185">Reference proteome</keyword>
<dbReference type="Gene3D" id="1.10.4020.10">
    <property type="entry name" value="DNA breaking-rejoining enzymes"/>
    <property type="match status" value="1"/>
</dbReference>
<feature type="domain" description="C2H2-type" evidence="13">
    <location>
        <begin position="448"/>
        <end position="470"/>
    </location>
</feature>
<dbReference type="GO" id="GO:0008270">
    <property type="term" value="F:zinc ion binding"/>
    <property type="evidence" value="ECO:0007669"/>
    <property type="project" value="UniProtKB-KW"/>
</dbReference>
<dbReference type="InterPro" id="IPR038269">
    <property type="entry name" value="SCAN_sf"/>
</dbReference>
<feature type="domain" description="C2H2-type" evidence="13">
    <location>
        <begin position="392"/>
        <end position="419"/>
    </location>
</feature>
<feature type="region of interest" description="Disordered" evidence="12">
    <location>
        <begin position="250"/>
        <end position="334"/>
    </location>
</feature>
<dbReference type="Gene3D" id="3.30.160.60">
    <property type="entry name" value="Classic Zinc Finger"/>
    <property type="match status" value="5"/>
</dbReference>
<dbReference type="Pfam" id="PF02023">
    <property type="entry name" value="SCAN"/>
    <property type="match status" value="1"/>
</dbReference>
<gene>
    <name evidence="16" type="primary">Zscan5b</name>
</gene>
<evidence type="ECO:0000256" key="9">
    <source>
        <dbReference type="ARBA" id="ARBA00023242"/>
    </source>
</evidence>
<dbReference type="PROSITE" id="PS50804">
    <property type="entry name" value="SCAN_BOX"/>
    <property type="match status" value="1"/>
</dbReference>
<keyword evidence="3" id="KW-0677">Repeat</keyword>
<evidence type="ECO:0000259" key="14">
    <source>
        <dbReference type="PROSITE" id="PS50804"/>
    </source>
</evidence>
<evidence type="ECO:0000256" key="2">
    <source>
        <dbReference type="ARBA" id="ARBA00022723"/>
    </source>
</evidence>
<dbReference type="SMART" id="SM00355">
    <property type="entry name" value="ZnF_C2H2"/>
    <property type="match status" value="5"/>
</dbReference>
<keyword evidence="9 11" id="KW-0539">Nucleus</keyword>
<sequence>MAASVVKHKGLELELGATSMPGEAQREEGRMALPLWGDAAGPAGPSEARHDGPCPPSRDSPEPHDPDTERWHLSFRLFSAPVDTHPVQVLWQLWELCHLWLRPDLYSKEEMLERLVIEQFLLSVPEHLQVLVKESGVRRCRDLEKLLRHSWEPTKWVVVDVEGQQCLEPVSQLQEGRAEAEVEDQEDKADEAKEEDGAIDLTAKPRPPRNQEPEDSIPVEVMAGSSGGQQHSQSKNVEKAEAMNIAMEEDDTGGDRTGAPGPSPQPLSLQGPDAAEGEPRSPHEEASTPAAAGHQRDLAEAGRAERRPSHSPGSSEESPSPEGPGGRPKAPGGRQHQCGECGKCFQYKSQFVIHQRTHSGERPFCCHTCGKGFMQPSDLRVHLRIHTGEKPYQCRICLKRFTHESTLLGHRRVHTRETPFRCADCGAAFSHRGNLNVHMRIHTGEKPYACRHCALRFRQLGTCRRHERRHGKGAAAPAPNPPQAPLRGDAGSRGPGAAQ</sequence>
<accession>A0A1S3GMC5</accession>
<comment type="subcellular location">
    <subcellularLocation>
        <location evidence="1 11">Nucleus</location>
    </subcellularLocation>
</comment>
<keyword evidence="2" id="KW-0479">Metal-binding</keyword>
<dbReference type="CTD" id="342933"/>
<dbReference type="RefSeq" id="XP_012889966.1">
    <property type="nucleotide sequence ID" value="XM_013034512.1"/>
</dbReference>
<evidence type="ECO:0000259" key="13">
    <source>
        <dbReference type="PROSITE" id="PS50157"/>
    </source>
</evidence>
<dbReference type="FunFam" id="3.30.160.60:FF:000557">
    <property type="entry name" value="zinc finger and SCAN domain-containing protein 29"/>
    <property type="match status" value="1"/>
</dbReference>
<feature type="compositionally biased region" description="Acidic residues" evidence="12">
    <location>
        <begin position="181"/>
        <end position="198"/>
    </location>
</feature>
<keyword evidence="7" id="KW-0238">DNA-binding</keyword>
<dbReference type="InterPro" id="IPR050457">
    <property type="entry name" value="ZnFinger_BTB_dom_contain"/>
</dbReference>
<dbReference type="SMART" id="SM00431">
    <property type="entry name" value="SCAN"/>
    <property type="match status" value="1"/>
</dbReference>
<dbReference type="InParanoid" id="A0A1S3GMC5"/>
<protein>
    <submittedName>
        <fullName evidence="16">Zinc finger and SCAN domain-containing protein 5B</fullName>
    </submittedName>
</protein>
<dbReference type="FunFam" id="3.30.160.60:FF:000100">
    <property type="entry name" value="Zinc finger 45-like"/>
    <property type="match status" value="1"/>
</dbReference>
<feature type="region of interest" description="Disordered" evidence="12">
    <location>
        <begin position="466"/>
        <end position="499"/>
    </location>
</feature>
<feature type="compositionally biased region" description="Basic and acidic residues" evidence="12">
    <location>
        <begin position="294"/>
        <end position="308"/>
    </location>
</feature>
<dbReference type="FunFam" id="3.30.160.60:FF:000646">
    <property type="entry name" value="Myeloid zinc finger 1"/>
    <property type="match status" value="1"/>
</dbReference>
<name>A0A1S3GMC5_DIPOR</name>
<evidence type="ECO:0000256" key="8">
    <source>
        <dbReference type="ARBA" id="ARBA00023163"/>
    </source>
</evidence>
<feature type="compositionally biased region" description="Basic and acidic residues" evidence="12">
    <location>
        <begin position="277"/>
        <end position="286"/>
    </location>
</feature>
<evidence type="ECO:0000313" key="16">
    <source>
        <dbReference type="RefSeq" id="XP_012889966.1"/>
    </source>
</evidence>
<dbReference type="KEGG" id="dord:105999482"/>